<dbReference type="EMBL" id="JBHLTW010000003">
    <property type="protein sequence ID" value="MFC0594785.1"/>
    <property type="molecule type" value="Genomic_DNA"/>
</dbReference>
<proteinExistence type="predicted"/>
<evidence type="ECO:0000313" key="1">
    <source>
        <dbReference type="EMBL" id="MFC0594785.1"/>
    </source>
</evidence>
<dbReference type="Proteomes" id="UP001589830">
    <property type="component" value="Unassembled WGS sequence"/>
</dbReference>
<organism evidence="1 2">
    <name type="scientific">Thermus composti</name>
    <dbReference type="NCBI Taxonomy" id="532059"/>
    <lineage>
        <taxon>Bacteria</taxon>
        <taxon>Thermotogati</taxon>
        <taxon>Deinococcota</taxon>
        <taxon>Deinococci</taxon>
        <taxon>Thermales</taxon>
        <taxon>Thermaceae</taxon>
        <taxon>Thermus</taxon>
    </lineage>
</organism>
<keyword evidence="2" id="KW-1185">Reference proteome</keyword>
<sequence length="721" mass="77164">MQRLGLLLLLGLAAWVGCTPPLEATFTVSLNPTSLTVIQGDSKTTQLTLTPQNGFTGTVNLTLVGGGGNSVPGITLSPTSLTVNGSSPVSQNLTISVASSVAAGTYNLKVRATSGSLTKEANLTLTVNQVPSGDFQLTLEASSLSLTQGGSAYVRLPVSGTYSGTVSLSLVDLQGNPFPKVSLSPTSTPVPSAPMLELRASPDLAPGSHSLKVRGVGGGLVREAPLTLQVSATPTQNLRFLKAEWGQTVLKENLRLVEGKPALLRVHAVASSSPVSLSNPLSGAAYLGSAFVGNLSFSCPNPLPTSTLPGDLATTCNAQVQEDWVAPGLRVELRLDPENRVAETDENDNALTLTPPVGAGTVLHLTVVPVVYQGQTATVPDFAQTLWRVWPLKKVLYTTRAPYTFTGTLSSTDGNTWAKLLDELRILRQTDGSGRYYYGFVHVSYPSGIAGIGYIGYPVAVGWDEPPSAPAVMAHELGHNFGRYHAPCGTSGDPDYPYPDGSIGVLGYDLAARTLKDPQTYYDLMSYCGPLWVSDYTYEAVQSFLEQKPPLPQSLPSEGLLFSGRIRGEEVFFNPPIRLRARPEGKPSSLRLLVDGLEVPVFTFMDSEGTLHFQALAPVGTWGRLALYREGRLLKEVQAPLRPQGEAEVVLREEGRVLEARWTGYPYLSLIHLAEDGTRTTLGLWREGGVARFPLEGLPPGGTWEIQLMDGLNVLLLHRPR</sequence>
<gene>
    <name evidence="1" type="ORF">ACFFFP_01075</name>
</gene>
<comment type="caution">
    <text evidence="1">The sequence shown here is derived from an EMBL/GenBank/DDBJ whole genome shotgun (WGS) entry which is preliminary data.</text>
</comment>
<dbReference type="RefSeq" id="WP_188845704.1">
    <property type="nucleotide sequence ID" value="NZ_BMPJ01000002.1"/>
</dbReference>
<evidence type="ECO:0000313" key="2">
    <source>
        <dbReference type="Proteomes" id="UP001589830"/>
    </source>
</evidence>
<dbReference type="PROSITE" id="PS51257">
    <property type="entry name" value="PROKAR_LIPOPROTEIN"/>
    <property type="match status" value="1"/>
</dbReference>
<name>A0ABV6PY61_9DEIN</name>
<reference evidence="1 2" key="1">
    <citation type="submission" date="2024-09" db="EMBL/GenBank/DDBJ databases">
        <authorList>
            <person name="Sun Q."/>
            <person name="Mori K."/>
        </authorList>
    </citation>
    <scope>NUCLEOTIDE SEQUENCE [LARGE SCALE GENOMIC DNA]</scope>
    <source>
        <strain evidence="1 2">NCAIM B.02340</strain>
    </source>
</reference>
<protein>
    <submittedName>
        <fullName evidence="1">Peptidase M66</fullName>
    </submittedName>
</protein>
<accession>A0ABV6PY61</accession>
<dbReference type="SUPFAM" id="SSF55486">
    <property type="entry name" value="Metalloproteases ('zincins'), catalytic domain"/>
    <property type="match status" value="1"/>
</dbReference>